<feature type="transmembrane region" description="Helical" evidence="1">
    <location>
        <begin position="160"/>
        <end position="181"/>
    </location>
</feature>
<dbReference type="Proteomes" id="UP001609376">
    <property type="component" value="Unassembled WGS sequence"/>
</dbReference>
<keyword evidence="3" id="KW-1185">Reference proteome</keyword>
<keyword evidence="1" id="KW-0812">Transmembrane</keyword>
<feature type="transmembrane region" description="Helical" evidence="1">
    <location>
        <begin position="98"/>
        <end position="116"/>
    </location>
</feature>
<dbReference type="EMBL" id="JBIMPR010000013">
    <property type="protein sequence ID" value="MFH5775942.1"/>
    <property type="molecule type" value="Genomic_DNA"/>
</dbReference>
<feature type="transmembrane region" description="Helical" evidence="1">
    <location>
        <begin position="21"/>
        <end position="42"/>
    </location>
</feature>
<evidence type="ECO:0000256" key="1">
    <source>
        <dbReference type="SAM" id="Phobius"/>
    </source>
</evidence>
<evidence type="ECO:0000313" key="2">
    <source>
        <dbReference type="EMBL" id="MFH5775942.1"/>
    </source>
</evidence>
<sequence>MRDRRPRRTDMTQHSSNVAGAVAEIARAVMVLLVPLALWRLAFPLTEWAVLALLPLAVAIWMGIYRPLRDRRRAELAVVILPGARLGRWLTGRMGARLNATLATLVSLPVLAWQALAAPAPVLGLLGAVCLLAGLLSMGVTGVLGRGLSPPYARLAGHRIACATAALMGLAPLVWINWAVIPVHHDITSLGLSEAMAAALDALPGRESWPREVMGAFAALDAGKLWLAAQYRDAVWVGLLFSLDAALVVFVTARAMVAVQDFTRHAVEQVPA</sequence>
<gene>
    <name evidence="2" type="ORF">ACHFJ0_16965</name>
</gene>
<evidence type="ECO:0000313" key="3">
    <source>
        <dbReference type="Proteomes" id="UP001609376"/>
    </source>
</evidence>
<name>A0ABW7LP55_9RHOB</name>
<keyword evidence="1" id="KW-0472">Membrane</keyword>
<keyword evidence="1" id="KW-1133">Transmembrane helix</keyword>
<feature type="transmembrane region" description="Helical" evidence="1">
    <location>
        <begin position="234"/>
        <end position="257"/>
    </location>
</feature>
<accession>A0ABW7LP55</accession>
<protein>
    <submittedName>
        <fullName evidence="2">Uncharacterized protein</fullName>
    </submittedName>
</protein>
<reference evidence="2 3" key="1">
    <citation type="submission" date="2024-10" db="EMBL/GenBank/DDBJ databases">
        <title>Paracoccus drimophilus sp. nov., a novel bacterium from corn roots in Hunan.</title>
        <authorList>
            <person name="Li X."/>
        </authorList>
    </citation>
    <scope>NUCLEOTIDE SEQUENCE [LARGE SCALE GENOMIC DNA]</scope>
    <source>
        <strain evidence="2 3">NGMCC 1.201697</strain>
    </source>
</reference>
<proteinExistence type="predicted"/>
<organism evidence="2 3">
    <name type="scientific">Paracoccus broussonetiae subsp. drimophilus</name>
    <dbReference type="NCBI Taxonomy" id="3373869"/>
    <lineage>
        <taxon>Bacteria</taxon>
        <taxon>Pseudomonadati</taxon>
        <taxon>Pseudomonadota</taxon>
        <taxon>Alphaproteobacteria</taxon>
        <taxon>Rhodobacterales</taxon>
        <taxon>Paracoccaceae</taxon>
        <taxon>Paracoccus</taxon>
        <taxon>Paracoccus broussonetiae</taxon>
    </lineage>
</organism>
<comment type="caution">
    <text evidence="2">The sequence shown here is derived from an EMBL/GenBank/DDBJ whole genome shotgun (WGS) entry which is preliminary data.</text>
</comment>
<feature type="transmembrane region" description="Helical" evidence="1">
    <location>
        <begin position="122"/>
        <end position="148"/>
    </location>
</feature>
<feature type="transmembrane region" description="Helical" evidence="1">
    <location>
        <begin position="48"/>
        <end position="65"/>
    </location>
</feature>
<dbReference type="RefSeq" id="WP_395135052.1">
    <property type="nucleotide sequence ID" value="NZ_JBIMPR010000013.1"/>
</dbReference>